<comment type="caution">
    <text evidence="6">The sequence shown here is derived from an EMBL/GenBank/DDBJ whole genome shotgun (WGS) entry which is preliminary data.</text>
</comment>
<dbReference type="PROSITE" id="PS51257">
    <property type="entry name" value="PROKAR_LIPOPROTEIN"/>
    <property type="match status" value="1"/>
</dbReference>
<feature type="domain" description="DUF7843" evidence="5">
    <location>
        <begin position="26"/>
        <end position="108"/>
    </location>
</feature>
<keyword evidence="7" id="KW-1185">Reference proteome</keyword>
<proteinExistence type="predicted"/>
<evidence type="ECO:0000259" key="4">
    <source>
        <dbReference type="Pfam" id="PF25224"/>
    </source>
</evidence>
<feature type="signal peptide" evidence="1">
    <location>
        <begin position="1"/>
        <end position="19"/>
    </location>
</feature>
<evidence type="ECO:0000256" key="1">
    <source>
        <dbReference type="SAM" id="SignalP"/>
    </source>
</evidence>
<keyword evidence="1" id="KW-0732">Signal</keyword>
<name>A0A066RR97_9GAMM</name>
<gene>
    <name evidence="6" type="ORF">EA58_19910</name>
</gene>
<feature type="chain" id="PRO_5001630631" evidence="1">
    <location>
        <begin position="20"/>
        <end position="615"/>
    </location>
</feature>
<dbReference type="InterPro" id="IPR057164">
    <property type="entry name" value="DUF7842"/>
</dbReference>
<sequence>MKTWLTLLPFSVFSCSALAFTTQDIQQLSESQYWHTLGHYQSGITGSFKSLVDSPTFFISEQGKTNPLAELNATVDVFETEAKAFTGEPANDSFSCRYPARFHWLKEKLQTDWPKPVCPQQEVWKQALNPKGLTLVFPTAFMNSPSSMFGHTLLRVDAKDQTRHRELVAFAVNFAATPEADDNAFLYAAKGLIGEYPGYFTVMPYYRKVREYNDLESRDIWEYTIDFNEQEVQQVLRHLWEMNGVEFDYYFIDENCSYQLLALLEAGRENLDLTSGFDLQAIPSDTVKVLKEKGLIQLPEYRASFGTRLMHYAEQLSDEQLQAARDAMNGQYPTDGTPAERAATLEMAYEWMNFEFYDQALPRDVYAPKLQKLLLARSQLDTPSPFSEPPRPVMSPDEGHNSTRLGLGYRYSKHEADQALLEWRIAYHDLLDNAGGYIPGAQISFFDLQLGVDRQGKVDLNQLYLIDAMSLAPDYRVFDSLSWNIRAGYDRQPDENGLTGRYFMQGGYGKSWGDANSLHAYALMSSELSYFDAQGENLNLGFGAESGVVWQASDAHKLALSAQGLYQWDAMRWRTEAKASWHWALTQHLGLRTQLQYQQWQRDDFSSSVRLYAYF</sequence>
<organism evidence="6 7">
    <name type="scientific">Photobacterium galatheae</name>
    <dbReference type="NCBI Taxonomy" id="1654360"/>
    <lineage>
        <taxon>Bacteria</taxon>
        <taxon>Pseudomonadati</taxon>
        <taxon>Pseudomonadota</taxon>
        <taxon>Gammaproteobacteria</taxon>
        <taxon>Vibrionales</taxon>
        <taxon>Vibrionaceae</taxon>
        <taxon>Photobacterium</taxon>
    </lineage>
</organism>
<evidence type="ECO:0000259" key="3">
    <source>
        <dbReference type="Pfam" id="PF25222"/>
    </source>
</evidence>
<dbReference type="Pfam" id="PF13387">
    <property type="entry name" value="Lnb_N"/>
    <property type="match status" value="1"/>
</dbReference>
<evidence type="ECO:0000313" key="6">
    <source>
        <dbReference type="EMBL" id="KDM89923.1"/>
    </source>
</evidence>
<protein>
    <submittedName>
        <fullName evidence="6">Uncharacterized protein</fullName>
    </submittedName>
</protein>
<reference evidence="6 7" key="1">
    <citation type="submission" date="2014-04" db="EMBL/GenBank/DDBJ databases">
        <title>Draft genome sequence of Photobacterium halotolerans S2753: a solonamide, ngercheumicin and holomycin producer.</title>
        <authorList>
            <person name="Machado H.R."/>
            <person name="Gram L."/>
        </authorList>
    </citation>
    <scope>NUCLEOTIDE SEQUENCE [LARGE SCALE GENOMIC DNA]</scope>
    <source>
        <strain evidence="6 7">S2753</strain>
    </source>
</reference>
<dbReference type="OrthoDB" id="9759948at2"/>
<dbReference type="InterPro" id="IPR025178">
    <property type="entry name" value="Lnb_N"/>
</dbReference>
<dbReference type="Proteomes" id="UP000027192">
    <property type="component" value="Unassembled WGS sequence"/>
</dbReference>
<dbReference type="RefSeq" id="WP_036756608.1">
    <property type="nucleotide sequence ID" value="NZ_JAGSGC010000007.1"/>
</dbReference>
<dbReference type="InterPro" id="IPR057165">
    <property type="entry name" value="DUF7843"/>
</dbReference>
<dbReference type="Pfam" id="PF25224">
    <property type="entry name" value="DUF7842"/>
    <property type="match status" value="1"/>
</dbReference>
<dbReference type="InterPro" id="IPR057162">
    <property type="entry name" value="DUF7840"/>
</dbReference>
<evidence type="ECO:0000313" key="7">
    <source>
        <dbReference type="Proteomes" id="UP000027192"/>
    </source>
</evidence>
<evidence type="ECO:0000259" key="2">
    <source>
        <dbReference type="Pfam" id="PF13387"/>
    </source>
</evidence>
<evidence type="ECO:0000259" key="5">
    <source>
        <dbReference type="Pfam" id="PF25225"/>
    </source>
</evidence>
<dbReference type="EMBL" id="JMIB01000040">
    <property type="protein sequence ID" value="KDM89923.1"/>
    <property type="molecule type" value="Genomic_DNA"/>
</dbReference>
<dbReference type="Pfam" id="PF25225">
    <property type="entry name" value="DUF7843"/>
    <property type="match status" value="1"/>
</dbReference>
<dbReference type="Pfam" id="PF25222">
    <property type="entry name" value="DUF7840"/>
    <property type="match status" value="1"/>
</dbReference>
<feature type="domain" description="DUF7840" evidence="3">
    <location>
        <begin position="395"/>
        <end position="614"/>
    </location>
</feature>
<dbReference type="STRING" id="1654360.EA58_19910"/>
<dbReference type="AlphaFoldDB" id="A0A066RR97"/>
<feature type="domain" description="DUF7842" evidence="4">
    <location>
        <begin position="301"/>
        <end position="384"/>
    </location>
</feature>
<feature type="domain" description="Lnb N-terminal periplasmic" evidence="2">
    <location>
        <begin position="121"/>
        <end position="292"/>
    </location>
</feature>
<accession>A0A066RR97</accession>